<dbReference type="AlphaFoldDB" id="A0A926KWD4"/>
<keyword evidence="4" id="KW-0902">Two-component regulatory system</keyword>
<dbReference type="Proteomes" id="UP000650466">
    <property type="component" value="Unassembled WGS sequence"/>
</dbReference>
<dbReference type="PROSITE" id="PS00041">
    <property type="entry name" value="HTH_ARAC_FAMILY_1"/>
    <property type="match status" value="1"/>
</dbReference>
<dbReference type="SUPFAM" id="SSF46689">
    <property type="entry name" value="Homeodomain-like"/>
    <property type="match status" value="2"/>
</dbReference>
<feature type="domain" description="Response regulatory" evidence="10">
    <location>
        <begin position="3"/>
        <end position="120"/>
    </location>
</feature>
<evidence type="ECO:0000313" key="11">
    <source>
        <dbReference type="EMBL" id="MBD0384772.1"/>
    </source>
</evidence>
<dbReference type="PANTHER" id="PTHR42713:SF3">
    <property type="entry name" value="TRANSCRIPTIONAL REGULATORY PROTEIN HPTR"/>
    <property type="match status" value="1"/>
</dbReference>
<keyword evidence="12" id="KW-1185">Reference proteome</keyword>
<evidence type="ECO:0000256" key="8">
    <source>
        <dbReference type="PROSITE-ProRule" id="PRU00169"/>
    </source>
</evidence>
<accession>A0A926KWD4</accession>
<dbReference type="SMART" id="SM00342">
    <property type="entry name" value="HTH_ARAC"/>
    <property type="match status" value="1"/>
</dbReference>
<dbReference type="InterPro" id="IPR018062">
    <property type="entry name" value="HTH_AraC-typ_CS"/>
</dbReference>
<dbReference type="Gene3D" id="3.40.50.2300">
    <property type="match status" value="1"/>
</dbReference>
<dbReference type="InterPro" id="IPR018060">
    <property type="entry name" value="HTH_AraC"/>
</dbReference>
<sequence length="516" mass="59529">MWKIAIVDDDFQVLRGLRSIIPWDELDAECIGDAIDGEEGLELIRGNEPDIVITDLYMPGISGIEMIKQLRSEGYQGRFIILSGYTDFEYARQAIRLDVDDYLNKPGTVEHIREVLYRTIQWLEESFLEKMEKTELLHSLKSYENQLAHNDLISLLTRRTEASSELKLPGLGVLWQTTDQRVVLLELVKTERVTNISLADWHLFRFAMINVVEELLQLEWPKSHYVWLNSHHSAIVLHVDKDEPESETERRLVDFVERMTSSLQHYLKLTVKAGIGGSKRRLAELADSMDEAMQALDSTKGSDAVELVRLLTQSLQKTSQEELWDNIVQYINRMEASRIEGDTALFYKVLATELWTLLQYAVEGAGLQIQEQIEGALITQPDTIINRTDLETFLQSQIKRINSQKQPAVGHKHKMAVEFMLQYIHEHYPRDITLEELAGQLFISKNYLNQLFKKVTGESFMNYVIRVRLEKAKALLLEGNLLIYEVAEKVGYQNVPYFSTLFKKYCGVNPSDLLKK</sequence>
<evidence type="ECO:0000259" key="9">
    <source>
        <dbReference type="PROSITE" id="PS01124"/>
    </source>
</evidence>
<evidence type="ECO:0000256" key="2">
    <source>
        <dbReference type="ARBA" id="ARBA00022490"/>
    </source>
</evidence>
<dbReference type="PANTHER" id="PTHR42713">
    <property type="entry name" value="HISTIDINE KINASE-RELATED"/>
    <property type="match status" value="1"/>
</dbReference>
<dbReference type="GO" id="GO:0005737">
    <property type="term" value="C:cytoplasm"/>
    <property type="evidence" value="ECO:0007669"/>
    <property type="project" value="UniProtKB-SubCell"/>
</dbReference>
<evidence type="ECO:0000256" key="5">
    <source>
        <dbReference type="ARBA" id="ARBA00023015"/>
    </source>
</evidence>
<evidence type="ECO:0000256" key="3">
    <source>
        <dbReference type="ARBA" id="ARBA00022553"/>
    </source>
</evidence>
<dbReference type="Gene3D" id="1.10.10.60">
    <property type="entry name" value="Homeodomain-like"/>
    <property type="match status" value="2"/>
</dbReference>
<dbReference type="PROSITE" id="PS01124">
    <property type="entry name" value="HTH_ARAC_FAMILY_2"/>
    <property type="match status" value="1"/>
</dbReference>
<dbReference type="InterPro" id="IPR041522">
    <property type="entry name" value="CdaR_GGDEF"/>
</dbReference>
<dbReference type="GO" id="GO:0003700">
    <property type="term" value="F:DNA-binding transcription factor activity"/>
    <property type="evidence" value="ECO:0007669"/>
    <property type="project" value="InterPro"/>
</dbReference>
<dbReference type="CDD" id="cd17536">
    <property type="entry name" value="REC_YesN-like"/>
    <property type="match status" value="1"/>
</dbReference>
<evidence type="ECO:0000256" key="6">
    <source>
        <dbReference type="ARBA" id="ARBA00023125"/>
    </source>
</evidence>
<keyword evidence="2" id="KW-0963">Cytoplasm</keyword>
<dbReference type="InterPro" id="IPR009057">
    <property type="entry name" value="Homeodomain-like_sf"/>
</dbReference>
<evidence type="ECO:0000256" key="4">
    <source>
        <dbReference type="ARBA" id="ARBA00023012"/>
    </source>
</evidence>
<dbReference type="InterPro" id="IPR051552">
    <property type="entry name" value="HptR"/>
</dbReference>
<evidence type="ECO:0000313" key="12">
    <source>
        <dbReference type="Proteomes" id="UP000650466"/>
    </source>
</evidence>
<dbReference type="InterPro" id="IPR001789">
    <property type="entry name" value="Sig_transdc_resp-reg_receiver"/>
</dbReference>
<protein>
    <submittedName>
        <fullName evidence="11">Response regulator transcription factor</fullName>
    </submittedName>
</protein>
<feature type="domain" description="HTH araC/xylS-type" evidence="9">
    <location>
        <begin position="418"/>
        <end position="516"/>
    </location>
</feature>
<dbReference type="GO" id="GO:0043565">
    <property type="term" value="F:sequence-specific DNA binding"/>
    <property type="evidence" value="ECO:0007669"/>
    <property type="project" value="InterPro"/>
</dbReference>
<keyword evidence="7" id="KW-0804">Transcription</keyword>
<dbReference type="InterPro" id="IPR011006">
    <property type="entry name" value="CheY-like_superfamily"/>
</dbReference>
<dbReference type="GO" id="GO:0000160">
    <property type="term" value="P:phosphorelay signal transduction system"/>
    <property type="evidence" value="ECO:0007669"/>
    <property type="project" value="UniProtKB-KW"/>
</dbReference>
<gene>
    <name evidence="11" type="ORF">ICC18_32610</name>
</gene>
<dbReference type="RefSeq" id="WP_188178530.1">
    <property type="nucleotide sequence ID" value="NZ_JACVVD010000026.1"/>
</dbReference>
<dbReference type="SMART" id="SM00448">
    <property type="entry name" value="REC"/>
    <property type="match status" value="1"/>
</dbReference>
<comment type="subcellular location">
    <subcellularLocation>
        <location evidence="1">Cytoplasm</location>
    </subcellularLocation>
</comment>
<dbReference type="Pfam" id="PF17853">
    <property type="entry name" value="GGDEF_2"/>
    <property type="match status" value="1"/>
</dbReference>
<proteinExistence type="predicted"/>
<comment type="caution">
    <text evidence="11">The sequence shown here is derived from an EMBL/GenBank/DDBJ whole genome shotgun (WGS) entry which is preliminary data.</text>
</comment>
<dbReference type="EMBL" id="JACVVD010000026">
    <property type="protein sequence ID" value="MBD0384772.1"/>
    <property type="molecule type" value="Genomic_DNA"/>
</dbReference>
<reference evidence="11" key="1">
    <citation type="submission" date="2020-09" db="EMBL/GenBank/DDBJ databases">
        <title>Draft Genome Sequence of Paenibacillus sp. WST5.</title>
        <authorList>
            <person name="Bao Z."/>
        </authorList>
    </citation>
    <scope>NUCLEOTIDE SEQUENCE</scope>
    <source>
        <strain evidence="11">WST5</strain>
    </source>
</reference>
<dbReference type="Pfam" id="PF00072">
    <property type="entry name" value="Response_reg"/>
    <property type="match status" value="1"/>
</dbReference>
<dbReference type="PROSITE" id="PS50110">
    <property type="entry name" value="RESPONSE_REGULATORY"/>
    <property type="match status" value="1"/>
</dbReference>
<keyword evidence="3 8" id="KW-0597">Phosphoprotein</keyword>
<dbReference type="Pfam" id="PF12833">
    <property type="entry name" value="HTH_18"/>
    <property type="match status" value="1"/>
</dbReference>
<evidence type="ECO:0000256" key="1">
    <source>
        <dbReference type="ARBA" id="ARBA00004496"/>
    </source>
</evidence>
<evidence type="ECO:0000259" key="10">
    <source>
        <dbReference type="PROSITE" id="PS50110"/>
    </source>
</evidence>
<name>A0A926KWD4_9BACL</name>
<feature type="modified residue" description="4-aspartylphosphate" evidence="8">
    <location>
        <position position="55"/>
    </location>
</feature>
<dbReference type="SUPFAM" id="SSF52172">
    <property type="entry name" value="CheY-like"/>
    <property type="match status" value="1"/>
</dbReference>
<keyword evidence="5" id="KW-0805">Transcription regulation</keyword>
<keyword evidence="6" id="KW-0238">DNA-binding</keyword>
<evidence type="ECO:0000256" key="7">
    <source>
        <dbReference type="ARBA" id="ARBA00023163"/>
    </source>
</evidence>
<organism evidence="11 12">
    <name type="scientific">Paenibacillus sedimenti</name>
    <dbReference type="NCBI Taxonomy" id="2770274"/>
    <lineage>
        <taxon>Bacteria</taxon>
        <taxon>Bacillati</taxon>
        <taxon>Bacillota</taxon>
        <taxon>Bacilli</taxon>
        <taxon>Bacillales</taxon>
        <taxon>Paenibacillaceae</taxon>
        <taxon>Paenibacillus</taxon>
    </lineage>
</organism>